<dbReference type="EMBL" id="VOHW01000010">
    <property type="protein sequence ID" value="TWV60250.1"/>
    <property type="molecule type" value="Genomic_DNA"/>
</dbReference>
<evidence type="ECO:0000256" key="1">
    <source>
        <dbReference type="SAM" id="SignalP"/>
    </source>
</evidence>
<reference evidence="2 4" key="1">
    <citation type="submission" date="2015-09" db="EMBL/GenBank/DDBJ databases">
        <authorList>
            <consortium name="Pathogen Informatics"/>
        </authorList>
    </citation>
    <scope>NUCLEOTIDE SEQUENCE [LARGE SCALE GENOMIC DNA]</scope>
    <source>
        <strain evidence="2 4">2789STDY5608872</strain>
    </source>
</reference>
<evidence type="ECO:0000313" key="4">
    <source>
        <dbReference type="Proteomes" id="UP000095591"/>
    </source>
</evidence>
<evidence type="ECO:0000313" key="2">
    <source>
        <dbReference type="EMBL" id="CUN33125.1"/>
    </source>
</evidence>
<accession>A0A173W421</accession>
<dbReference type="AlphaFoldDB" id="A0A173W421"/>
<evidence type="ECO:0000313" key="3">
    <source>
        <dbReference type="EMBL" id="TWV60250.1"/>
    </source>
</evidence>
<dbReference type="Gene3D" id="2.120.10.30">
    <property type="entry name" value="TolB, C-terminal domain"/>
    <property type="match status" value="1"/>
</dbReference>
<dbReference type="SUPFAM" id="SSF63825">
    <property type="entry name" value="YWTD domain"/>
    <property type="match status" value="1"/>
</dbReference>
<organism evidence="2 4">
    <name type="scientific">Parabacteroides distasonis</name>
    <dbReference type="NCBI Taxonomy" id="823"/>
    <lineage>
        <taxon>Bacteria</taxon>
        <taxon>Pseudomonadati</taxon>
        <taxon>Bacteroidota</taxon>
        <taxon>Bacteroidia</taxon>
        <taxon>Bacteroidales</taxon>
        <taxon>Tannerellaceae</taxon>
        <taxon>Parabacteroides</taxon>
    </lineage>
</organism>
<gene>
    <name evidence="2" type="ORF">ERS852429_04274</name>
    <name evidence="3" type="ORF">FSA05_15385</name>
</gene>
<reference evidence="3 5" key="2">
    <citation type="submission" date="2019-07" db="EMBL/GenBank/DDBJ databases">
        <title>Genome sequencing of Parabacteroides distasonis iSURF_7.</title>
        <authorList>
            <person name="Degefu H.N."/>
            <person name="Ruoff K.L."/>
            <person name="Price C.E."/>
            <person name="Valls R.A."/>
            <person name="O'Toole G.A."/>
        </authorList>
    </citation>
    <scope>NUCLEOTIDE SEQUENCE [LARGE SCALE GENOMIC DNA]</scope>
    <source>
        <strain evidence="3 5">CFPLTA003_1B</strain>
    </source>
</reference>
<dbReference type="RefSeq" id="WP_005863861.1">
    <property type="nucleotide sequence ID" value="NZ_CAXSKO010000021.1"/>
</dbReference>
<protein>
    <submittedName>
        <fullName evidence="3">6-bladed beta-propeller</fullName>
    </submittedName>
</protein>
<proteinExistence type="predicted"/>
<dbReference type="Proteomes" id="UP000315827">
    <property type="component" value="Unassembled WGS sequence"/>
</dbReference>
<feature type="chain" id="PRO_5041524832" evidence="1">
    <location>
        <begin position="23"/>
        <end position="391"/>
    </location>
</feature>
<name>A0A173W421_PARDI</name>
<dbReference type="Pfam" id="PF17170">
    <property type="entry name" value="DUF5128"/>
    <property type="match status" value="1"/>
</dbReference>
<dbReference type="Proteomes" id="UP000095591">
    <property type="component" value="Unassembled WGS sequence"/>
</dbReference>
<dbReference type="EMBL" id="CYXP01000014">
    <property type="protein sequence ID" value="CUN33125.1"/>
    <property type="molecule type" value="Genomic_DNA"/>
</dbReference>
<dbReference type="InterPro" id="IPR011042">
    <property type="entry name" value="6-blade_b-propeller_TolB-like"/>
</dbReference>
<dbReference type="PROSITE" id="PS51257">
    <property type="entry name" value="PROKAR_LIPOPROTEIN"/>
    <property type="match status" value="1"/>
</dbReference>
<keyword evidence="1" id="KW-0732">Signal</keyword>
<feature type="signal peptide" evidence="1">
    <location>
        <begin position="1"/>
        <end position="22"/>
    </location>
</feature>
<sequence>MKNKIIALSVLLSILSGGCVNMQQSKDLLTIDVTKDYPQKEFALQDIFDIDYIPLDTSRTFTTMGYMQDISKDMIIVRNLKLSSDGDIFIFDRKGKGIRKINRQGSGSEEYSFLLRVTLDEEHEELFVVDNRSKKVYIYDLQGNFKRSFKNIEGASYDRVFNLGSDYLICNDGDNLFTDEIKNIFYIISKQDGRLIKEIHIPYDKKKTSLIINKEQTKSARPRNEEFVPFHDSWILMDHSSDTIYRVFTDKRVVPFIARTPSIQSMETEIFLYPSVLTDRYYFMQTVKKVYDFSSRVGLPRTDLMYDMKENIIYEYSLYNADYVHKEFVSLGYGGIAFINKEIAFVKTLEAPDLVDAYKNGNLKGKLKEIAASLDEESNPVLMIAKYKQKK</sequence>
<evidence type="ECO:0000313" key="5">
    <source>
        <dbReference type="Proteomes" id="UP000315827"/>
    </source>
</evidence>